<dbReference type="Gene3D" id="3.40.50.720">
    <property type="entry name" value="NAD(P)-binding Rossmann-like Domain"/>
    <property type="match status" value="1"/>
</dbReference>
<dbReference type="InterPro" id="IPR002347">
    <property type="entry name" value="SDR_fam"/>
</dbReference>
<dbReference type="PROSITE" id="PS00061">
    <property type="entry name" value="ADH_SHORT"/>
    <property type="match status" value="1"/>
</dbReference>
<dbReference type="Proteomes" id="UP000520592">
    <property type="component" value="Unassembled WGS sequence"/>
</dbReference>
<dbReference type="PANTHER" id="PTHR44196:SF1">
    <property type="entry name" value="DEHYDROGENASE_REDUCTASE SDR FAMILY MEMBER 7B"/>
    <property type="match status" value="1"/>
</dbReference>
<dbReference type="PRINTS" id="PR00080">
    <property type="entry name" value="SDRFAMILY"/>
</dbReference>
<feature type="domain" description="Ketoreductase" evidence="4">
    <location>
        <begin position="6"/>
        <end position="186"/>
    </location>
</feature>
<dbReference type="EMBL" id="JACAQD010000011">
    <property type="protein sequence ID" value="NWC32728.1"/>
    <property type="molecule type" value="Genomic_DNA"/>
</dbReference>
<dbReference type="InterPro" id="IPR036291">
    <property type="entry name" value="NAD(P)-bd_dom_sf"/>
</dbReference>
<dbReference type="AlphaFoldDB" id="A0A7Y7YAB3"/>
<evidence type="ECO:0000256" key="2">
    <source>
        <dbReference type="ARBA" id="ARBA00023002"/>
    </source>
</evidence>
<keyword evidence="2" id="KW-0560">Oxidoreductase</keyword>
<dbReference type="PANTHER" id="PTHR44196">
    <property type="entry name" value="DEHYDROGENASE/REDUCTASE SDR FAMILY MEMBER 7B"/>
    <property type="match status" value="1"/>
</dbReference>
<dbReference type="GO" id="GO:0016491">
    <property type="term" value="F:oxidoreductase activity"/>
    <property type="evidence" value="ECO:0007669"/>
    <property type="project" value="UniProtKB-KW"/>
</dbReference>
<evidence type="ECO:0000256" key="3">
    <source>
        <dbReference type="RuleBase" id="RU000363"/>
    </source>
</evidence>
<comment type="caution">
    <text evidence="5">The sequence shown here is derived from an EMBL/GenBank/DDBJ whole genome shotgun (WGS) entry which is preliminary data.</text>
</comment>
<dbReference type="InterPro" id="IPR057326">
    <property type="entry name" value="KR_dom"/>
</dbReference>
<proteinExistence type="inferred from homology"/>
<evidence type="ECO:0000313" key="5">
    <source>
        <dbReference type="EMBL" id="NWC32728.1"/>
    </source>
</evidence>
<evidence type="ECO:0000259" key="4">
    <source>
        <dbReference type="SMART" id="SM00822"/>
    </source>
</evidence>
<evidence type="ECO:0000256" key="1">
    <source>
        <dbReference type="ARBA" id="ARBA00006484"/>
    </source>
</evidence>
<protein>
    <submittedName>
        <fullName evidence="5">SDR family NAD(P)-dependent oxidoreductase</fullName>
    </submittedName>
</protein>
<dbReference type="SUPFAM" id="SSF51735">
    <property type="entry name" value="NAD(P)-binding Rossmann-fold domains"/>
    <property type="match status" value="1"/>
</dbReference>
<dbReference type="SMART" id="SM00822">
    <property type="entry name" value="PKS_KR"/>
    <property type="match status" value="1"/>
</dbReference>
<dbReference type="PRINTS" id="PR00081">
    <property type="entry name" value="GDHRDH"/>
</dbReference>
<sequence length="260" mass="28470">MKLIGRTVLITGGSSGIGFELARQLIEKGNTVIVTGRDQARLDETRQLLPSVHTMQSDARDPEDIHALFLAVTRQFPALDTLVNNAGVMRNIRLAEERALTDLTEEIDINLNGPLRMIQQFLPFLLKQPQGLIVNVSSGLAFVPFPAAPVYSASKAALHAYTQCLRAQLAHSTVTVMELAPPGTETPLFRGEFAKEMHNEKGMDVQLMVKRAIRGIEAGKQEIRPGLSNVLKVASRVAPNLMFGQMIRLSQFNSTPDSGC</sequence>
<accession>A0A7Y7YAB3</accession>
<reference evidence="5 6" key="1">
    <citation type="submission" date="2020-04" db="EMBL/GenBank/DDBJ databases">
        <title>Molecular characterization of pseudomonads from Agaricus bisporus reveal novel blotch 2 pathogens in Western Europe.</title>
        <authorList>
            <person name="Taparia T."/>
            <person name="Krijger M."/>
            <person name="Haynes E."/>
            <person name="Elpinstone J.G."/>
            <person name="Noble R."/>
            <person name="Van Der Wolf J."/>
        </authorList>
    </citation>
    <scope>NUCLEOTIDE SEQUENCE [LARGE SCALE GENOMIC DNA]</scope>
    <source>
        <strain evidence="5 6">IPO3737</strain>
    </source>
</reference>
<gene>
    <name evidence="5" type="ORF">HX876_10010</name>
</gene>
<dbReference type="InterPro" id="IPR020904">
    <property type="entry name" value="Sc_DH/Rdtase_CS"/>
</dbReference>
<dbReference type="CDD" id="cd05370">
    <property type="entry name" value="SDR_c2"/>
    <property type="match status" value="1"/>
</dbReference>
<evidence type="ECO:0000313" key="6">
    <source>
        <dbReference type="Proteomes" id="UP000520592"/>
    </source>
</evidence>
<dbReference type="RefSeq" id="WP_177056915.1">
    <property type="nucleotide sequence ID" value="NZ_JACAPS010000011.1"/>
</dbReference>
<organism evidence="5 6">
    <name type="scientific">Pseudomonas gingeri</name>
    <dbReference type="NCBI Taxonomy" id="117681"/>
    <lineage>
        <taxon>Bacteria</taxon>
        <taxon>Pseudomonadati</taxon>
        <taxon>Pseudomonadota</taxon>
        <taxon>Gammaproteobacteria</taxon>
        <taxon>Pseudomonadales</taxon>
        <taxon>Pseudomonadaceae</taxon>
        <taxon>Pseudomonas</taxon>
    </lineage>
</organism>
<dbReference type="Pfam" id="PF00106">
    <property type="entry name" value="adh_short"/>
    <property type="match status" value="1"/>
</dbReference>
<name>A0A7Y7YAB3_9PSED</name>
<dbReference type="GO" id="GO:0016020">
    <property type="term" value="C:membrane"/>
    <property type="evidence" value="ECO:0007669"/>
    <property type="project" value="TreeGrafter"/>
</dbReference>
<comment type="similarity">
    <text evidence="1 3">Belongs to the short-chain dehydrogenases/reductases (SDR) family.</text>
</comment>